<name>A0A171KSJ3_9BURK</name>
<dbReference type="AlphaFoldDB" id="A0A171KSJ3"/>
<organism evidence="1 2">
    <name type="scientific">Kerstersia gyiorum</name>
    <dbReference type="NCBI Taxonomy" id="206506"/>
    <lineage>
        <taxon>Bacteria</taxon>
        <taxon>Pseudomonadati</taxon>
        <taxon>Pseudomonadota</taxon>
        <taxon>Betaproteobacteria</taxon>
        <taxon>Burkholderiales</taxon>
        <taxon>Alcaligenaceae</taxon>
        <taxon>Kerstersia</taxon>
    </lineage>
</organism>
<protein>
    <submittedName>
        <fullName evidence="1">Uncharacterized protein</fullName>
    </submittedName>
</protein>
<accession>A0A171KSJ3</accession>
<keyword evidence="2" id="KW-1185">Reference proteome</keyword>
<proteinExistence type="predicted"/>
<evidence type="ECO:0000313" key="2">
    <source>
        <dbReference type="Proteomes" id="UP000078084"/>
    </source>
</evidence>
<comment type="caution">
    <text evidence="1">The sequence shown here is derived from an EMBL/GenBank/DDBJ whole genome shotgun (WGS) entry which is preliminary data.</text>
</comment>
<sequence>MSPPQNAILVFENKFAAAVFFVDQKEITNGDFFTIAQGDNQVGSGRLQASNLLRADRYFHHAGLSQANVAQRNFLCAAIHFAKN</sequence>
<dbReference type="EMBL" id="LBNE01000005">
    <property type="protein sequence ID" value="KKO71860.1"/>
    <property type="molecule type" value="Genomic_DNA"/>
</dbReference>
<reference evidence="1 2" key="1">
    <citation type="submission" date="2015-04" db="EMBL/GenBank/DDBJ databases">
        <title>Genome sequence of Kerstersia gyiorum CG1.</title>
        <authorList>
            <person name="Greninger A.L."/>
            <person name="Kozyreva V."/>
            <person name="Chaturvedi V."/>
        </authorList>
    </citation>
    <scope>NUCLEOTIDE SEQUENCE [LARGE SCALE GENOMIC DNA]</scope>
    <source>
        <strain evidence="1 2">CG1</strain>
    </source>
</reference>
<gene>
    <name evidence="1" type="ORF">AAV32_09850</name>
</gene>
<dbReference type="Proteomes" id="UP000078084">
    <property type="component" value="Unassembled WGS sequence"/>
</dbReference>
<evidence type="ECO:0000313" key="1">
    <source>
        <dbReference type="EMBL" id="KKO71860.1"/>
    </source>
</evidence>